<dbReference type="AlphaFoldDB" id="A0AAN0MAK6"/>
<geneLocation type="plasmid" evidence="3 4">
    <name>pSS1-5</name>
</geneLocation>
<proteinExistence type="predicted"/>
<reference evidence="3 4" key="2">
    <citation type="submission" date="2024-08" db="EMBL/GenBank/DDBJ databases">
        <title>Phylogenomic analyses of a clade within the roseobacter group suggest taxonomic reassignments of species of the genera Aestuariivita, Citreicella, Loktanella, Nautella, Pelagibaca, Ruegeria, Thalassobius, Thiobacimonas and Tropicibacter, and the proposal o.</title>
        <authorList>
            <person name="Jeon C.O."/>
        </authorList>
    </citation>
    <scope>NUCLEOTIDE SEQUENCE [LARGE SCALE GENOMIC DNA]</scope>
    <source>
        <strain evidence="3 4">SS1-5</strain>
        <plasmid evidence="3 4">pSS1-5</plasmid>
    </source>
</reference>
<dbReference type="RefSeq" id="WP_342075159.1">
    <property type="nucleotide sequence ID" value="NZ_CP151764.2"/>
</dbReference>
<dbReference type="Proteomes" id="UP001470809">
    <property type="component" value="Plasmid pSS1-5"/>
</dbReference>
<keyword evidence="4" id="KW-1185">Reference proteome</keyword>
<dbReference type="EMBL" id="CP151764">
    <property type="protein sequence ID" value="WZU65827.1"/>
    <property type="molecule type" value="Genomic_DNA"/>
</dbReference>
<keyword evidence="3" id="KW-0614">Plasmid</keyword>
<dbReference type="KEGG" id="yrh:AABB31_01600"/>
<reference evidence="4" key="1">
    <citation type="submission" date="2024-04" db="EMBL/GenBank/DDBJ databases">
        <title>Phylogenomic analyses of a clade within the roseobacter group suggest taxonomic reassignments of species of the genera Aestuariivita, Citreicella, Loktanella, Nautella, Pelagibaca, Ruegeria, Thalassobius, Thiobacimonas and Tropicibacter, and the proposal o.</title>
        <authorList>
            <person name="Jeon C.O."/>
        </authorList>
    </citation>
    <scope>NUCLEOTIDE SEQUENCE [LARGE SCALE GENOMIC DNA]</scope>
    <source>
        <strain evidence="4">SS1-5</strain>
        <plasmid evidence="4">pSS1-5</plasmid>
    </source>
</reference>
<dbReference type="InterPro" id="IPR010563">
    <property type="entry name" value="TraK_N"/>
</dbReference>
<sequence>MKRVILRATLVLLAHFVGNAAIAETVRISTPQDGQIRFNVSVDGPTRLSVAGDRISKVLQTESSFEMVNDEGTGDVFLRYAGGPAEQEAGYIVTESGVTVGFIMTPKDGIEMQTVLITITGRNSGRGNAGAGGFAVNSTLGAAATTPVAAEIPKSRTERLVDFVRLVHARRIADRSAASRSLGVRGRYSNGGLRARISVVAAPGGTAPDPASFYNQSRSVLAVWVDDNVTNGKVWVITVEGTL</sequence>
<evidence type="ECO:0000259" key="2">
    <source>
        <dbReference type="Pfam" id="PF06586"/>
    </source>
</evidence>
<name>A0AAN0MAK6_9RHOB</name>
<keyword evidence="1" id="KW-0732">Signal</keyword>
<gene>
    <name evidence="3" type="ORF">AABB31_01600</name>
</gene>
<feature type="chain" id="PRO_5042948452" evidence="1">
    <location>
        <begin position="24"/>
        <end position="243"/>
    </location>
</feature>
<protein>
    <submittedName>
        <fullName evidence="3">Type-F conjugative transfer system secretin TraK</fullName>
    </submittedName>
</protein>
<evidence type="ECO:0000313" key="4">
    <source>
        <dbReference type="Proteomes" id="UP001470809"/>
    </source>
</evidence>
<evidence type="ECO:0000313" key="3">
    <source>
        <dbReference type="EMBL" id="WZU65827.1"/>
    </source>
</evidence>
<organism evidence="3 4">
    <name type="scientific">Yoonia rhodophyticola</name>
    <dbReference type="NCBI Taxonomy" id="3137370"/>
    <lineage>
        <taxon>Bacteria</taxon>
        <taxon>Pseudomonadati</taxon>
        <taxon>Pseudomonadota</taxon>
        <taxon>Alphaproteobacteria</taxon>
        <taxon>Rhodobacterales</taxon>
        <taxon>Paracoccaceae</taxon>
        <taxon>Yoonia</taxon>
    </lineage>
</organism>
<evidence type="ECO:0000256" key="1">
    <source>
        <dbReference type="SAM" id="SignalP"/>
    </source>
</evidence>
<accession>A0AAN0MAK6</accession>
<feature type="domain" description="TraK N-terminal" evidence="2">
    <location>
        <begin position="33"/>
        <end position="118"/>
    </location>
</feature>
<feature type="signal peptide" evidence="1">
    <location>
        <begin position="1"/>
        <end position="23"/>
    </location>
</feature>
<dbReference type="Pfam" id="PF06586">
    <property type="entry name" value="TraK_N"/>
    <property type="match status" value="1"/>
</dbReference>